<evidence type="ECO:0000313" key="2">
    <source>
        <dbReference type="Proteomes" id="UP001069090"/>
    </source>
</evidence>
<sequence>MKQKIEQVLSTTPGLKGRQIANKLGLDKRDVNSYLSKQDGHFFKDDKHCWFIVQKELMKIHLDGETWIDGLALDRSIAHAGSPLESACSSIHFIVPEGCKIFLDAEARLLAYSNQCIHIGKSVVIDFNDCLDTLSWFDRNGFFEMLHKDVVVKPNRPMFSSAELFKGNSEAVYEFGEVDPQDLDEDIPQRLKHSFVSYAGEQYSQPAFTVLSELFGNVRDHSESPIPGYIALQHYKGFKGRGGYGGVKPHIQTIVSDSGRGITGTLKPVLQTRYPEIFSMFDFSDPKSDPLLVLEVFKRGRISQSSDEGRGLGLKRSGDVAASYDAVIFVREDDFELKLTYKSGKLYKTDYELDLPKLMGTHICFDFILAND</sequence>
<proteinExistence type="predicted"/>
<protein>
    <submittedName>
        <fullName evidence="1">Uncharacterized protein</fullName>
    </submittedName>
</protein>
<dbReference type="AlphaFoldDB" id="A0A9J6RSI2"/>
<dbReference type="EMBL" id="JAPTGG010000031">
    <property type="protein sequence ID" value="MCZ0867233.1"/>
    <property type="molecule type" value="Genomic_DNA"/>
</dbReference>
<name>A0A9J6RSI2_9GAMM</name>
<evidence type="ECO:0000313" key="1">
    <source>
        <dbReference type="EMBL" id="MCZ0867233.1"/>
    </source>
</evidence>
<comment type="caution">
    <text evidence="1">The sequence shown here is derived from an EMBL/GenBank/DDBJ whole genome shotgun (WGS) entry which is preliminary data.</text>
</comment>
<keyword evidence="2" id="KW-1185">Reference proteome</keyword>
<organism evidence="1 2">
    <name type="scientific">Dasania phycosphaerae</name>
    <dbReference type="NCBI Taxonomy" id="2950436"/>
    <lineage>
        <taxon>Bacteria</taxon>
        <taxon>Pseudomonadati</taxon>
        <taxon>Pseudomonadota</taxon>
        <taxon>Gammaproteobacteria</taxon>
        <taxon>Cellvibrionales</taxon>
        <taxon>Spongiibacteraceae</taxon>
        <taxon>Dasania</taxon>
    </lineage>
</organism>
<dbReference type="RefSeq" id="WP_268905469.1">
    <property type="nucleotide sequence ID" value="NZ_JAPTGG010000031.1"/>
</dbReference>
<dbReference type="Proteomes" id="UP001069090">
    <property type="component" value="Unassembled WGS sequence"/>
</dbReference>
<reference evidence="1 2" key="1">
    <citation type="submission" date="2022-12" db="EMBL/GenBank/DDBJ databases">
        <title>Dasania phycosphaerae sp. nov., isolated from particulate material of the south coast of Korea.</title>
        <authorList>
            <person name="Jiang Y."/>
        </authorList>
    </citation>
    <scope>NUCLEOTIDE SEQUENCE [LARGE SCALE GENOMIC DNA]</scope>
    <source>
        <strain evidence="1 2">GY-19</strain>
    </source>
</reference>
<gene>
    <name evidence="1" type="ORF">O0V09_18710</name>
</gene>
<accession>A0A9J6RSI2</accession>